<comment type="caution">
    <text evidence="2">The sequence shown here is derived from an EMBL/GenBank/DDBJ whole genome shotgun (WGS) entry which is preliminary data.</text>
</comment>
<keyword evidence="1" id="KW-0812">Transmembrane</keyword>
<keyword evidence="1" id="KW-0472">Membrane</keyword>
<feature type="transmembrane region" description="Helical" evidence="1">
    <location>
        <begin position="12"/>
        <end position="30"/>
    </location>
</feature>
<reference evidence="2" key="1">
    <citation type="submission" date="2022-06" db="EMBL/GenBank/DDBJ databases">
        <title>Genomic Encyclopedia of Archaeal and Bacterial Type Strains, Phase II (KMG-II): from individual species to whole genera.</title>
        <authorList>
            <person name="Goeker M."/>
        </authorList>
    </citation>
    <scope>NUCLEOTIDE SEQUENCE</scope>
    <source>
        <strain evidence="2">DSM 26652</strain>
    </source>
</reference>
<evidence type="ECO:0000313" key="3">
    <source>
        <dbReference type="Proteomes" id="UP001139493"/>
    </source>
</evidence>
<dbReference type="RefSeq" id="WP_253831768.1">
    <property type="nucleotide sequence ID" value="NZ_JAMTCS010000001.1"/>
</dbReference>
<keyword evidence="3" id="KW-1185">Reference proteome</keyword>
<feature type="transmembrane region" description="Helical" evidence="1">
    <location>
        <begin position="67"/>
        <end position="87"/>
    </location>
</feature>
<sequence length="150" mass="16953">MAYDVLVSSPVFRAAMGISAMFLLWILVAVPREMRQRRRRGLRVDLEQIGSERGEDIYRVAADVRTVLPAMLGALATAVQLLAMAVLGSRMQVDDWSHWRNALAVVAVWTVTARQLGRPNLAVPREVRHVPGLLVVRFRARRARKEVTRE</sequence>
<dbReference type="AlphaFoldDB" id="A0A9X2G5C8"/>
<dbReference type="EMBL" id="JAMTCS010000001">
    <property type="protein sequence ID" value="MCP2262811.1"/>
    <property type="molecule type" value="Genomic_DNA"/>
</dbReference>
<dbReference type="Proteomes" id="UP001139493">
    <property type="component" value="Unassembled WGS sequence"/>
</dbReference>
<accession>A0A9X2G5C8</accession>
<evidence type="ECO:0000313" key="2">
    <source>
        <dbReference type="EMBL" id="MCP2262811.1"/>
    </source>
</evidence>
<organism evidence="2 3">
    <name type="scientific">Promicromonospora thailandica</name>
    <dbReference type="NCBI Taxonomy" id="765201"/>
    <lineage>
        <taxon>Bacteria</taxon>
        <taxon>Bacillati</taxon>
        <taxon>Actinomycetota</taxon>
        <taxon>Actinomycetes</taxon>
        <taxon>Micrococcales</taxon>
        <taxon>Promicromonosporaceae</taxon>
        <taxon>Promicromonospora</taxon>
    </lineage>
</organism>
<name>A0A9X2G5C8_9MICO</name>
<keyword evidence="1" id="KW-1133">Transmembrane helix</keyword>
<proteinExistence type="predicted"/>
<evidence type="ECO:0000256" key="1">
    <source>
        <dbReference type="SAM" id="Phobius"/>
    </source>
</evidence>
<gene>
    <name evidence="2" type="ORF">APR03_000134</name>
</gene>
<protein>
    <submittedName>
        <fullName evidence="2">Uncharacterized protein</fullName>
    </submittedName>
</protein>